<keyword evidence="2" id="KW-1185">Reference proteome</keyword>
<dbReference type="EMBL" id="KZ819351">
    <property type="protein sequence ID" value="PWN46263.1"/>
    <property type="molecule type" value="Genomic_DNA"/>
</dbReference>
<evidence type="ECO:0000313" key="1">
    <source>
        <dbReference type="EMBL" id="PWN46263.1"/>
    </source>
</evidence>
<organism evidence="1 2">
    <name type="scientific">Ceraceosorus guamensis</name>
    <dbReference type="NCBI Taxonomy" id="1522189"/>
    <lineage>
        <taxon>Eukaryota</taxon>
        <taxon>Fungi</taxon>
        <taxon>Dikarya</taxon>
        <taxon>Basidiomycota</taxon>
        <taxon>Ustilaginomycotina</taxon>
        <taxon>Exobasidiomycetes</taxon>
        <taxon>Ceraceosorales</taxon>
        <taxon>Ceraceosoraceae</taxon>
        <taxon>Ceraceosorus</taxon>
    </lineage>
</organism>
<accession>A0A316WEV3</accession>
<dbReference type="RefSeq" id="XP_025373423.1">
    <property type="nucleotide sequence ID" value="XM_025510946.1"/>
</dbReference>
<proteinExistence type="predicted"/>
<dbReference type="AlphaFoldDB" id="A0A316WEV3"/>
<gene>
    <name evidence="1" type="ORF">IE81DRAFT_2079</name>
</gene>
<dbReference type="GeneID" id="37032816"/>
<dbReference type="Proteomes" id="UP000245783">
    <property type="component" value="Unassembled WGS sequence"/>
</dbReference>
<dbReference type="InParanoid" id="A0A316WEV3"/>
<sequence>MTQTFPLSQLHAPRWTECSAHRRYCCEMARAAGMSLWRPLAEGKRHKLAGLFASGCSVGASFVRETTRCESAGLGSRRAARLSLPSCVSAQPDARCQPALLSTAQRRPRSPCICLLCKVACVPGTSIRVTGVAGYDVQRSHDDPLLVTW</sequence>
<evidence type="ECO:0000313" key="2">
    <source>
        <dbReference type="Proteomes" id="UP000245783"/>
    </source>
</evidence>
<reference evidence="1 2" key="1">
    <citation type="journal article" date="2018" name="Mol. Biol. Evol.">
        <title>Broad Genomic Sampling Reveals a Smut Pathogenic Ancestry of the Fungal Clade Ustilaginomycotina.</title>
        <authorList>
            <person name="Kijpornyongpan T."/>
            <person name="Mondo S.J."/>
            <person name="Barry K."/>
            <person name="Sandor L."/>
            <person name="Lee J."/>
            <person name="Lipzen A."/>
            <person name="Pangilinan J."/>
            <person name="LaButti K."/>
            <person name="Hainaut M."/>
            <person name="Henrissat B."/>
            <person name="Grigoriev I.V."/>
            <person name="Spatafora J.W."/>
            <person name="Aime M.C."/>
        </authorList>
    </citation>
    <scope>NUCLEOTIDE SEQUENCE [LARGE SCALE GENOMIC DNA]</scope>
    <source>
        <strain evidence="1 2">MCA 4658</strain>
    </source>
</reference>
<name>A0A316WEV3_9BASI</name>
<protein>
    <submittedName>
        <fullName evidence="1">Uncharacterized protein</fullName>
    </submittedName>
</protein>